<dbReference type="RefSeq" id="WP_078696064.1">
    <property type="nucleotide sequence ID" value="NZ_FUYH01000006.1"/>
</dbReference>
<keyword evidence="2" id="KW-1185">Reference proteome</keyword>
<dbReference type="Proteomes" id="UP000190105">
    <property type="component" value="Unassembled WGS sequence"/>
</dbReference>
<evidence type="ECO:0000313" key="2">
    <source>
        <dbReference type="Proteomes" id="UP000190105"/>
    </source>
</evidence>
<dbReference type="AlphaFoldDB" id="A0A1T4X6V1"/>
<dbReference type="OrthoDB" id="1725471at2"/>
<protein>
    <submittedName>
        <fullName evidence="1">Uncharacterized protein</fullName>
    </submittedName>
</protein>
<sequence length="60" mass="6700">MINKEQLMAVAASCSEYSPKKNDNSFLNYSGVSCENCSHYDGNRCMINVYDKVLNGLDQS</sequence>
<name>A0A1T4X6V1_9CLOT</name>
<dbReference type="PROSITE" id="PS51257">
    <property type="entry name" value="PROKAR_LIPOPROTEIN"/>
    <property type="match status" value="1"/>
</dbReference>
<proteinExistence type="predicted"/>
<reference evidence="2" key="1">
    <citation type="submission" date="2017-02" db="EMBL/GenBank/DDBJ databases">
        <authorList>
            <person name="Varghese N."/>
            <person name="Submissions S."/>
        </authorList>
    </citation>
    <scope>NUCLEOTIDE SEQUENCE [LARGE SCALE GENOMIC DNA]</scope>
    <source>
        <strain evidence="2">USBA 833</strain>
    </source>
</reference>
<accession>A0A1T4X6V1</accession>
<dbReference type="STRING" id="1147123.SAMN05443428_10672"/>
<evidence type="ECO:0000313" key="1">
    <source>
        <dbReference type="EMBL" id="SKA84828.1"/>
    </source>
</evidence>
<dbReference type="EMBL" id="FUYH01000006">
    <property type="protein sequence ID" value="SKA84828.1"/>
    <property type="molecule type" value="Genomic_DNA"/>
</dbReference>
<organism evidence="1 2">
    <name type="scientific">Caloramator quimbayensis</name>
    <dbReference type="NCBI Taxonomy" id="1147123"/>
    <lineage>
        <taxon>Bacteria</taxon>
        <taxon>Bacillati</taxon>
        <taxon>Bacillota</taxon>
        <taxon>Clostridia</taxon>
        <taxon>Eubacteriales</taxon>
        <taxon>Clostridiaceae</taxon>
        <taxon>Caloramator</taxon>
    </lineage>
</organism>
<gene>
    <name evidence="1" type="ORF">SAMN05443428_10672</name>
</gene>